<evidence type="ECO:0000256" key="2">
    <source>
        <dbReference type="ARBA" id="ARBA00004173"/>
    </source>
</evidence>
<comment type="function">
    <text evidence="12">Catalyzes the formation of NAD(+) from nicotinamide mononucleotide (NMN) and ATP. Can also use the deamidated form; nicotinic acid mononucleotide (NaMN) as substrate with the same efficiency. Can use triazofurin monophosphate (TrMP) as substrate. Can also use GTP and ITP as nucleotide donors. Also catalyzes the reverse reaction, i.e. the pyrophosphorolytic cleavage of NAD(+). For the pyrophosphorolytic activity, can use NAD(+), NADH, NaAD, nicotinic acid adenine dinucleotide phosphate (NHD), nicotinamide guanine dinucleotide (NGD) as substrates. Fails to cleave phosphorylated dinucleotides NADP(+), NADPH and NaADP(+). Protects against axonal degeneration following injury. May be involved in the maintenance of axonal integrity. Also functions as a stress-response chaperone protein that prevents toxic aggregation of proteins; this function may be independent of its NAD(+) synthesis activity.</text>
</comment>
<reference evidence="15" key="1">
    <citation type="journal article" date="2020" name="Stud. Mycol.">
        <title>101 Dothideomycetes genomes: a test case for predicting lifestyles and emergence of pathogens.</title>
        <authorList>
            <person name="Haridas S."/>
            <person name="Albert R."/>
            <person name="Binder M."/>
            <person name="Bloem J."/>
            <person name="Labutti K."/>
            <person name="Salamov A."/>
            <person name="Andreopoulos B."/>
            <person name="Baker S."/>
            <person name="Barry K."/>
            <person name="Bills G."/>
            <person name="Bluhm B."/>
            <person name="Cannon C."/>
            <person name="Castanera R."/>
            <person name="Culley D."/>
            <person name="Daum C."/>
            <person name="Ezra D."/>
            <person name="Gonzalez J."/>
            <person name="Henrissat B."/>
            <person name="Kuo A."/>
            <person name="Liang C."/>
            <person name="Lipzen A."/>
            <person name="Lutzoni F."/>
            <person name="Magnuson J."/>
            <person name="Mondo S."/>
            <person name="Nolan M."/>
            <person name="Ohm R."/>
            <person name="Pangilinan J."/>
            <person name="Park H.-J."/>
            <person name="Ramirez L."/>
            <person name="Alfaro M."/>
            <person name="Sun H."/>
            <person name="Tritt A."/>
            <person name="Yoshinaga Y."/>
            <person name="Zwiers L.-H."/>
            <person name="Turgeon B."/>
            <person name="Goodwin S."/>
            <person name="Spatafora J."/>
            <person name="Crous P."/>
            <person name="Grigoriev I."/>
        </authorList>
    </citation>
    <scope>NUCLEOTIDE SEQUENCE</scope>
    <source>
        <strain evidence="15">CBS 262.69</strain>
    </source>
</reference>
<proteinExistence type="inferred from homology"/>
<dbReference type="GO" id="GO:0000309">
    <property type="term" value="F:nicotinamide-nucleotide adenylyltransferase activity"/>
    <property type="evidence" value="ECO:0007669"/>
    <property type="project" value="UniProtKB-EC"/>
</dbReference>
<dbReference type="UniPathway" id="UPA00253">
    <property type="reaction ID" value="UER00600"/>
</dbReference>
<keyword evidence="4 13" id="KW-0662">Pyridine nucleotide biosynthesis</keyword>
<evidence type="ECO:0000256" key="7">
    <source>
        <dbReference type="ARBA" id="ARBA00022741"/>
    </source>
</evidence>
<evidence type="ECO:0000259" key="14">
    <source>
        <dbReference type="Pfam" id="PF01467"/>
    </source>
</evidence>
<comment type="cofactor">
    <cofactor evidence="1">
        <name>Mg(2+)</name>
        <dbReference type="ChEBI" id="CHEBI:18420"/>
    </cofactor>
</comment>
<gene>
    <name evidence="15" type="ORF">EJ06DRAFT_478595</name>
</gene>
<dbReference type="Proteomes" id="UP000799640">
    <property type="component" value="Unassembled WGS sequence"/>
</dbReference>
<keyword evidence="16" id="KW-1185">Reference proteome</keyword>
<evidence type="ECO:0000256" key="5">
    <source>
        <dbReference type="ARBA" id="ARBA00022679"/>
    </source>
</evidence>
<comment type="catalytic activity">
    <reaction evidence="11 13">
        <text>beta-nicotinamide D-ribonucleotide + ATP + H(+) = diphosphate + NAD(+)</text>
        <dbReference type="Rhea" id="RHEA:21360"/>
        <dbReference type="ChEBI" id="CHEBI:14649"/>
        <dbReference type="ChEBI" id="CHEBI:15378"/>
        <dbReference type="ChEBI" id="CHEBI:30616"/>
        <dbReference type="ChEBI" id="CHEBI:33019"/>
        <dbReference type="ChEBI" id="CHEBI:57540"/>
        <dbReference type="EC" id="2.7.7.1"/>
    </reaction>
</comment>
<dbReference type="Gene3D" id="3.40.50.620">
    <property type="entry name" value="HUPs"/>
    <property type="match status" value="1"/>
</dbReference>
<dbReference type="Pfam" id="PF01467">
    <property type="entry name" value="CTP_transf_like"/>
    <property type="match status" value="1"/>
</dbReference>
<dbReference type="InterPro" id="IPR014729">
    <property type="entry name" value="Rossmann-like_a/b/a_fold"/>
</dbReference>
<dbReference type="GO" id="GO:0005524">
    <property type="term" value="F:ATP binding"/>
    <property type="evidence" value="ECO:0007669"/>
    <property type="project" value="UniProtKB-KW"/>
</dbReference>
<keyword evidence="8 13" id="KW-0067">ATP-binding</keyword>
<dbReference type="EC" id="2.7.7.18" evidence="13"/>
<evidence type="ECO:0000256" key="9">
    <source>
        <dbReference type="ARBA" id="ARBA00023027"/>
    </source>
</evidence>
<dbReference type="InterPro" id="IPR005248">
    <property type="entry name" value="NadD/NMNAT"/>
</dbReference>
<evidence type="ECO:0000256" key="8">
    <source>
        <dbReference type="ARBA" id="ARBA00022840"/>
    </source>
</evidence>
<dbReference type="FunFam" id="3.40.50.620:FF:000221">
    <property type="entry name" value="Nicotinamide/nicotinic acid mononucleotide adenylyltransferase 3"/>
    <property type="match status" value="1"/>
</dbReference>
<evidence type="ECO:0000256" key="10">
    <source>
        <dbReference type="ARBA" id="ARBA00023128"/>
    </source>
</evidence>
<dbReference type="EMBL" id="ML996697">
    <property type="protein sequence ID" value="KAF2399543.1"/>
    <property type="molecule type" value="Genomic_DNA"/>
</dbReference>
<evidence type="ECO:0000256" key="12">
    <source>
        <dbReference type="ARBA" id="ARBA00093425"/>
    </source>
</evidence>
<dbReference type="InterPro" id="IPR051182">
    <property type="entry name" value="Euk_NMN_adenylyltrnsfrase"/>
</dbReference>
<evidence type="ECO:0000256" key="1">
    <source>
        <dbReference type="ARBA" id="ARBA00001946"/>
    </source>
</evidence>
<evidence type="ECO:0000256" key="13">
    <source>
        <dbReference type="RuleBase" id="RU362021"/>
    </source>
</evidence>
<keyword evidence="10" id="KW-0496">Mitochondrion</keyword>
<evidence type="ECO:0000256" key="6">
    <source>
        <dbReference type="ARBA" id="ARBA00022695"/>
    </source>
</evidence>
<accession>A0A6G1HU02</accession>
<evidence type="ECO:0000313" key="16">
    <source>
        <dbReference type="Proteomes" id="UP000799640"/>
    </source>
</evidence>
<dbReference type="SUPFAM" id="SSF52374">
    <property type="entry name" value="Nucleotidylyl transferase"/>
    <property type="match status" value="1"/>
</dbReference>
<dbReference type="NCBIfam" id="TIGR00482">
    <property type="entry name" value="nicotinate (nicotinamide) nucleotide adenylyltransferase"/>
    <property type="match status" value="1"/>
</dbReference>
<dbReference type="OrthoDB" id="422187at2759"/>
<comment type="subcellular location">
    <subcellularLocation>
        <location evidence="2">Mitochondrion</location>
    </subcellularLocation>
</comment>
<keyword evidence="7 13" id="KW-0547">Nucleotide-binding</keyword>
<keyword evidence="6 13" id="KW-0548">Nucleotidyltransferase</keyword>
<dbReference type="PANTHER" id="PTHR12039:SF0">
    <property type="entry name" value="NICOTINAMIDE-NUCLEOTIDE ADENYLYLTRANSFERASE"/>
    <property type="match status" value="1"/>
</dbReference>
<name>A0A6G1HU02_9PEZI</name>
<keyword evidence="9 13" id="KW-0520">NAD</keyword>
<dbReference type="GO" id="GO:0009435">
    <property type="term" value="P:NAD+ biosynthetic process"/>
    <property type="evidence" value="ECO:0007669"/>
    <property type="project" value="UniProtKB-UniPathway"/>
</dbReference>
<comment type="similarity">
    <text evidence="13">Belongs to the eukaryotic NMN adenylyltransferase family.</text>
</comment>
<sequence>MKLGEKDRGRTPLVLAACGSFSPITYLHLRMFEMVKDWARENTRYTLIGGYLSPVGDAYKKDGLAAAKDRVNMCELAVQQYAQGVIMVDTWEARQQYQPTAKVLDHFNYELNDRMGGVEDADGNKVRVRVALLGGADLVETFINPGVWSPVDLTHILSGVVGAFIIERAGTDLNDILTKLQPEWREHIYVIKQKIRNDVSSTKIRSSLRKNESIRFLVPEPVIGYIEEHGLYAAPGEVQ</sequence>
<evidence type="ECO:0000313" key="15">
    <source>
        <dbReference type="EMBL" id="KAF2399543.1"/>
    </source>
</evidence>
<comment type="catalytic activity">
    <reaction evidence="13">
        <text>nicotinate beta-D-ribonucleotide + ATP + H(+) = deamido-NAD(+) + diphosphate</text>
        <dbReference type="Rhea" id="RHEA:22860"/>
        <dbReference type="ChEBI" id="CHEBI:15378"/>
        <dbReference type="ChEBI" id="CHEBI:30616"/>
        <dbReference type="ChEBI" id="CHEBI:33019"/>
        <dbReference type="ChEBI" id="CHEBI:57502"/>
        <dbReference type="ChEBI" id="CHEBI:58437"/>
        <dbReference type="EC" id="2.7.7.18"/>
    </reaction>
</comment>
<dbReference type="EC" id="2.7.7.1" evidence="13"/>
<dbReference type="GO" id="GO:0005759">
    <property type="term" value="C:mitochondrial matrix"/>
    <property type="evidence" value="ECO:0007669"/>
    <property type="project" value="UniProtKB-ARBA"/>
</dbReference>
<dbReference type="PANTHER" id="PTHR12039">
    <property type="entry name" value="NICOTINAMIDE MONONUCLEOTIDE ADENYLYLTRANSFERASE"/>
    <property type="match status" value="1"/>
</dbReference>
<protein>
    <recommendedName>
        <fullName evidence="13">Nicotinamide-nucleotide adenylyltransferase</fullName>
        <ecNumber evidence="13">2.7.7.1</ecNumber>
        <ecNumber evidence="13">2.7.7.18</ecNumber>
    </recommendedName>
</protein>
<organism evidence="15 16">
    <name type="scientific">Trichodelitschia bisporula</name>
    <dbReference type="NCBI Taxonomy" id="703511"/>
    <lineage>
        <taxon>Eukaryota</taxon>
        <taxon>Fungi</taxon>
        <taxon>Dikarya</taxon>
        <taxon>Ascomycota</taxon>
        <taxon>Pezizomycotina</taxon>
        <taxon>Dothideomycetes</taxon>
        <taxon>Dothideomycetes incertae sedis</taxon>
        <taxon>Phaeotrichales</taxon>
        <taxon>Phaeotrichaceae</taxon>
        <taxon>Trichodelitschia</taxon>
    </lineage>
</organism>
<dbReference type="AlphaFoldDB" id="A0A6G1HU02"/>
<dbReference type="InterPro" id="IPR004821">
    <property type="entry name" value="Cyt_trans-like"/>
</dbReference>
<feature type="domain" description="Cytidyltransferase-like" evidence="14">
    <location>
        <begin position="17"/>
        <end position="206"/>
    </location>
</feature>
<keyword evidence="5 13" id="KW-0808">Transferase</keyword>
<dbReference type="GO" id="GO:0004515">
    <property type="term" value="F:nicotinate-nucleotide adenylyltransferase activity"/>
    <property type="evidence" value="ECO:0007669"/>
    <property type="project" value="UniProtKB-EC"/>
</dbReference>
<evidence type="ECO:0000256" key="3">
    <source>
        <dbReference type="ARBA" id="ARBA00011881"/>
    </source>
</evidence>
<comment type="pathway">
    <text evidence="13">Cofactor biosynthesis; NAD(+) biosynthesis; NAD(+) from nicotinamide D-ribonucleotide: step 1/1.</text>
</comment>
<comment type="subunit">
    <text evidence="3">Homotetramer.</text>
</comment>
<evidence type="ECO:0000256" key="11">
    <source>
        <dbReference type="ARBA" id="ARBA00049001"/>
    </source>
</evidence>
<evidence type="ECO:0000256" key="4">
    <source>
        <dbReference type="ARBA" id="ARBA00022642"/>
    </source>
</evidence>